<keyword evidence="2" id="KW-1185">Reference proteome</keyword>
<evidence type="ECO:0000313" key="2">
    <source>
        <dbReference type="Proteomes" id="UP000191931"/>
    </source>
</evidence>
<dbReference type="EMBL" id="FWEV01000292">
    <property type="protein sequence ID" value="SLM31893.1"/>
    <property type="molecule type" value="Genomic_DNA"/>
</dbReference>
<gene>
    <name evidence="1" type="ORF">MTBBW1_50016</name>
</gene>
<reference evidence="1 2" key="1">
    <citation type="submission" date="2017-03" db="EMBL/GenBank/DDBJ databases">
        <authorList>
            <person name="Afonso C.L."/>
            <person name="Miller P.J."/>
            <person name="Scott M.A."/>
            <person name="Spackman E."/>
            <person name="Goraichik I."/>
            <person name="Dimitrov K.M."/>
            <person name="Suarez D.L."/>
            <person name="Swayne D.E."/>
        </authorList>
    </citation>
    <scope>NUCLEOTIDE SEQUENCE [LARGE SCALE GENOMIC DNA]</scope>
    <source>
        <strain evidence="1">PRJEB14757</strain>
    </source>
</reference>
<sequence length="54" mass="6159">MYLFLKKALSKMGYIGRHPMQKINQQLSGLAELWQKFDYRPGKPSAAMIGSICL</sequence>
<dbReference type="Proteomes" id="UP000191931">
    <property type="component" value="Unassembled WGS sequence"/>
</dbReference>
<evidence type="ECO:0000313" key="1">
    <source>
        <dbReference type="EMBL" id="SLM31893.1"/>
    </source>
</evidence>
<dbReference type="AlphaFoldDB" id="A0A1W1HHI4"/>
<accession>A0A1W1HHI4</accession>
<protein>
    <submittedName>
        <fullName evidence="1">Uncharacterized protein</fullName>
    </submittedName>
</protein>
<dbReference type="STRING" id="1246637.MTBBW1_50016"/>
<name>A0A1W1HHI4_9BACT</name>
<proteinExistence type="predicted"/>
<organism evidence="1 2">
    <name type="scientific">Desulfamplus magnetovallimortis</name>
    <dbReference type="NCBI Taxonomy" id="1246637"/>
    <lineage>
        <taxon>Bacteria</taxon>
        <taxon>Pseudomonadati</taxon>
        <taxon>Thermodesulfobacteriota</taxon>
        <taxon>Desulfobacteria</taxon>
        <taxon>Desulfobacterales</taxon>
        <taxon>Desulfobacteraceae</taxon>
        <taxon>Desulfamplus</taxon>
    </lineage>
</organism>